<protein>
    <recommendedName>
        <fullName evidence="4">Pentapeptide repeat-containing protein</fullName>
    </recommendedName>
</protein>
<dbReference type="AlphaFoldDB" id="A0A841FP50"/>
<evidence type="ECO:0000313" key="2">
    <source>
        <dbReference type="EMBL" id="MBB6035332.1"/>
    </source>
</evidence>
<comment type="caution">
    <text evidence="2">The sequence shown here is derived from an EMBL/GenBank/DDBJ whole genome shotgun (WGS) entry which is preliminary data.</text>
</comment>
<keyword evidence="3" id="KW-1185">Reference proteome</keyword>
<name>A0A841FP50_9ACTN</name>
<keyword evidence="1" id="KW-0812">Transmembrane</keyword>
<keyword evidence="1" id="KW-0472">Membrane</keyword>
<evidence type="ECO:0008006" key="4">
    <source>
        <dbReference type="Google" id="ProtNLM"/>
    </source>
</evidence>
<dbReference type="RefSeq" id="WP_184788178.1">
    <property type="nucleotide sequence ID" value="NZ_BONT01000004.1"/>
</dbReference>
<dbReference type="InterPro" id="IPR001646">
    <property type="entry name" value="5peptide_repeat"/>
</dbReference>
<evidence type="ECO:0000313" key="3">
    <source>
        <dbReference type="Proteomes" id="UP000548476"/>
    </source>
</evidence>
<gene>
    <name evidence="2" type="ORF">HNR73_003189</name>
</gene>
<evidence type="ECO:0000256" key="1">
    <source>
        <dbReference type="SAM" id="Phobius"/>
    </source>
</evidence>
<dbReference type="EMBL" id="JACHGT010000006">
    <property type="protein sequence ID" value="MBB6035332.1"/>
    <property type="molecule type" value="Genomic_DNA"/>
</dbReference>
<dbReference type="Proteomes" id="UP000548476">
    <property type="component" value="Unassembled WGS sequence"/>
</dbReference>
<feature type="transmembrane region" description="Helical" evidence="1">
    <location>
        <begin position="58"/>
        <end position="78"/>
    </location>
</feature>
<organism evidence="2 3">
    <name type="scientific">Phytomonospora endophytica</name>
    <dbReference type="NCBI Taxonomy" id="714109"/>
    <lineage>
        <taxon>Bacteria</taxon>
        <taxon>Bacillati</taxon>
        <taxon>Actinomycetota</taxon>
        <taxon>Actinomycetes</taxon>
        <taxon>Micromonosporales</taxon>
        <taxon>Micromonosporaceae</taxon>
        <taxon>Phytomonospora</taxon>
    </lineage>
</organism>
<dbReference type="Gene3D" id="2.160.20.80">
    <property type="entry name" value="E3 ubiquitin-protein ligase SopA"/>
    <property type="match status" value="1"/>
</dbReference>
<reference evidence="2 3" key="1">
    <citation type="submission" date="2020-08" db="EMBL/GenBank/DDBJ databases">
        <title>Genomic Encyclopedia of Type Strains, Phase IV (KMG-IV): sequencing the most valuable type-strain genomes for metagenomic binning, comparative biology and taxonomic classification.</title>
        <authorList>
            <person name="Goeker M."/>
        </authorList>
    </citation>
    <scope>NUCLEOTIDE SEQUENCE [LARGE SCALE GENOMIC DNA]</scope>
    <source>
        <strain evidence="2 3">YIM 65646</strain>
    </source>
</reference>
<dbReference type="Pfam" id="PF13576">
    <property type="entry name" value="Pentapeptide_3"/>
    <property type="match status" value="1"/>
</dbReference>
<accession>A0A841FP50</accession>
<keyword evidence="1" id="KW-1133">Transmembrane helix</keyword>
<sequence length="303" mass="31426">MTDDIQGRDRTTLPVTARHLAGVGASAVAVWLVLWALAGLPGVRGPWVASLAVEMAEAALVVAGVVGVVALVVTRWRVSARAVEDARSGEVFARSVEQLGHDRAAVRLGGLYALDQLGRRDVEYRQLVVDVWCAYLRAPVEVDEAPEKAIAPMGADAGGSGASGVPVFPAGEREVRLSAQRLIAERLRGGDALDVDLTGAVLLYPDFDGCRFGRGVFTGATMLGGAGFSGAVFEGEAAFSSVEGDVVRLDGARFAGTVFLWGNGAELELDDAVVGAGAPVVGEVAGWALVERAGGKVFVRDDG</sequence>
<proteinExistence type="predicted"/>
<dbReference type="SUPFAM" id="SSF141571">
    <property type="entry name" value="Pentapeptide repeat-like"/>
    <property type="match status" value="1"/>
</dbReference>
<feature type="transmembrane region" description="Helical" evidence="1">
    <location>
        <begin position="20"/>
        <end position="38"/>
    </location>
</feature>